<organism evidence="2 3">
    <name type="scientific">Aquimarina spongiae</name>
    <dbReference type="NCBI Taxonomy" id="570521"/>
    <lineage>
        <taxon>Bacteria</taxon>
        <taxon>Pseudomonadati</taxon>
        <taxon>Bacteroidota</taxon>
        <taxon>Flavobacteriia</taxon>
        <taxon>Flavobacteriales</taxon>
        <taxon>Flavobacteriaceae</taxon>
        <taxon>Aquimarina</taxon>
    </lineage>
</organism>
<sequence length="282" mass="31857">MKRKTTFVLLILISISSWAQESITFKTKFKPNKKYQTQLKTTSQTEIEFEADKEIMDRFKSQGIELPMIMESETNMSTSIVTHNLDENGGFPATMSYGKIISKTTINGEETIEEKPYSGIKILGKYDADNKFKVDSILGKNISQQMRTTLRATLENIQQAIKFPEKPLKIGDKFSSEVPMSIPMQGMNPISIKIDIEYLLTEIKGGKAFFDFKQTVTLDTSQEQVNVIANGTGTGTSEYDINESYLTKYTSRLPMDVTVKVNEKMTMKMKATTTSEQHAVIE</sequence>
<feature type="signal peptide" evidence="1">
    <location>
        <begin position="1"/>
        <end position="19"/>
    </location>
</feature>
<keyword evidence="3" id="KW-1185">Reference proteome</keyword>
<evidence type="ECO:0000256" key="1">
    <source>
        <dbReference type="SAM" id="SignalP"/>
    </source>
</evidence>
<dbReference type="RefSeq" id="WP_073317587.1">
    <property type="nucleotide sequence ID" value="NZ_FQYP01000006.1"/>
</dbReference>
<proteinExistence type="predicted"/>
<feature type="chain" id="PRO_5012251940" evidence="1">
    <location>
        <begin position="20"/>
        <end position="282"/>
    </location>
</feature>
<dbReference type="EMBL" id="FQYP01000006">
    <property type="protein sequence ID" value="SHJ24264.1"/>
    <property type="molecule type" value="Genomic_DNA"/>
</dbReference>
<dbReference type="AlphaFoldDB" id="A0A1M6HQ89"/>
<evidence type="ECO:0000313" key="2">
    <source>
        <dbReference type="EMBL" id="SHJ24264.1"/>
    </source>
</evidence>
<evidence type="ECO:0000313" key="3">
    <source>
        <dbReference type="Proteomes" id="UP000184432"/>
    </source>
</evidence>
<gene>
    <name evidence="2" type="ORF">SAMN04488508_106398</name>
</gene>
<protein>
    <submittedName>
        <fullName evidence="2">Uncharacterized protein</fullName>
    </submittedName>
</protein>
<keyword evidence="1" id="KW-0732">Signal</keyword>
<dbReference type="OrthoDB" id="1376102at2"/>
<reference evidence="3" key="1">
    <citation type="submission" date="2016-11" db="EMBL/GenBank/DDBJ databases">
        <authorList>
            <person name="Varghese N."/>
            <person name="Submissions S."/>
        </authorList>
    </citation>
    <scope>NUCLEOTIDE SEQUENCE [LARGE SCALE GENOMIC DNA]</scope>
    <source>
        <strain evidence="3">DSM 22623</strain>
    </source>
</reference>
<dbReference type="STRING" id="570521.SAMN04488508_106398"/>
<accession>A0A1M6HQ89</accession>
<name>A0A1M6HQ89_9FLAO</name>
<dbReference type="Proteomes" id="UP000184432">
    <property type="component" value="Unassembled WGS sequence"/>
</dbReference>